<dbReference type="VEuPathDB" id="TriTrypDB:TcIL3000_6_1800"/>
<evidence type="ECO:0000256" key="2">
    <source>
        <dbReference type="SAM" id="MobiDB-lite"/>
    </source>
</evidence>
<reference evidence="3" key="1">
    <citation type="journal article" date="2012" name="Proc. Natl. Acad. Sci. U.S.A.">
        <title>Antigenic diversity is generated by distinct evolutionary mechanisms in African trypanosome species.</title>
        <authorList>
            <person name="Jackson A.P."/>
            <person name="Berry A."/>
            <person name="Aslett M."/>
            <person name="Allison H.C."/>
            <person name="Burton P."/>
            <person name="Vavrova-Anderson J."/>
            <person name="Brown R."/>
            <person name="Browne H."/>
            <person name="Corton N."/>
            <person name="Hauser H."/>
            <person name="Gamble J."/>
            <person name="Gilderthorp R."/>
            <person name="Marcello L."/>
            <person name="McQuillan J."/>
            <person name="Otto T.D."/>
            <person name="Quail M.A."/>
            <person name="Sanders M.J."/>
            <person name="van Tonder A."/>
            <person name="Ginger M.L."/>
            <person name="Field M.C."/>
            <person name="Barry J.D."/>
            <person name="Hertz-Fowler C."/>
            <person name="Berriman M."/>
        </authorList>
    </citation>
    <scope>NUCLEOTIDE SEQUENCE</scope>
    <source>
        <strain evidence="3">IL3000</strain>
    </source>
</reference>
<feature type="compositionally biased region" description="Low complexity" evidence="2">
    <location>
        <begin position="63"/>
        <end position="76"/>
    </location>
</feature>
<dbReference type="AlphaFoldDB" id="G0UNI5"/>
<organism evidence="3">
    <name type="scientific">Trypanosoma congolense (strain IL3000)</name>
    <dbReference type="NCBI Taxonomy" id="1068625"/>
    <lineage>
        <taxon>Eukaryota</taxon>
        <taxon>Discoba</taxon>
        <taxon>Euglenozoa</taxon>
        <taxon>Kinetoplastea</taxon>
        <taxon>Metakinetoplastina</taxon>
        <taxon>Trypanosomatida</taxon>
        <taxon>Trypanosomatidae</taxon>
        <taxon>Trypanosoma</taxon>
        <taxon>Nannomonas</taxon>
    </lineage>
</organism>
<feature type="region of interest" description="Disordered" evidence="2">
    <location>
        <begin position="48"/>
        <end position="77"/>
    </location>
</feature>
<proteinExistence type="predicted"/>
<dbReference type="CDD" id="cd23673">
    <property type="entry name" value="MPSS6"/>
    <property type="match status" value="1"/>
</dbReference>
<protein>
    <submittedName>
        <fullName evidence="3">Uncharacterized protein</fullName>
    </submittedName>
</protein>
<keyword evidence="1" id="KW-0175">Coiled coil</keyword>
<gene>
    <name evidence="3" type="ORF">TCIL3000_6_1800</name>
</gene>
<accession>G0UNI5</accession>
<feature type="coiled-coil region" evidence="1">
    <location>
        <begin position="82"/>
        <end position="116"/>
    </location>
</feature>
<evidence type="ECO:0000313" key="3">
    <source>
        <dbReference type="EMBL" id="CCC90945.1"/>
    </source>
</evidence>
<evidence type="ECO:0000256" key="1">
    <source>
        <dbReference type="SAM" id="Coils"/>
    </source>
</evidence>
<name>G0UNI5_TRYCI</name>
<sequence length="287" mass="31262">MRRIVNSSGFVVNFARRCSTDAVLEEIFSELGACDVVERGTQPVARIDSTPKNRGENLSVGKTMSSHTVSSEKSSTAEQCSLRMELSKKEHLQRQLREVRDRAAMTRNELIRKEEAKRHARYVVSPPAMLHLSTAELVQEGSPQCFVPAEDSSERLPSLPRLKSSGNVAVVTLVGRVLSPATLHSSQSTSKGDEGTLVDENGPYARLLVEYKVPFLSAKLTTVQVRCYGATLSSFAAQHVREGDLVHVLGHLLPIDMQSPGDPTFCICALPVGGNISVVLGAECDFE</sequence>
<dbReference type="EMBL" id="HE575319">
    <property type="protein sequence ID" value="CCC90945.1"/>
    <property type="molecule type" value="Genomic_DNA"/>
</dbReference>